<organism evidence="7 8">
    <name type="scientific">Kushneria sinocarnis</name>
    <dbReference type="NCBI Taxonomy" id="595502"/>
    <lineage>
        <taxon>Bacteria</taxon>
        <taxon>Pseudomonadati</taxon>
        <taxon>Pseudomonadota</taxon>
        <taxon>Gammaproteobacteria</taxon>
        <taxon>Oceanospirillales</taxon>
        <taxon>Halomonadaceae</taxon>
        <taxon>Kushneria</taxon>
    </lineage>
</organism>
<evidence type="ECO:0000256" key="1">
    <source>
        <dbReference type="ARBA" id="ARBA00022603"/>
    </source>
</evidence>
<dbReference type="FunFam" id="3.40.50.150:FF:000461">
    <property type="entry name" value="Sarcosine/dimethylglycine N-methyltransferase"/>
    <property type="match status" value="1"/>
</dbReference>
<dbReference type="Pfam" id="PF08241">
    <property type="entry name" value="Methyltransf_11"/>
    <property type="match status" value="1"/>
</dbReference>
<evidence type="ECO:0000256" key="2">
    <source>
        <dbReference type="ARBA" id="ARBA00022679"/>
    </source>
</evidence>
<dbReference type="CDD" id="cd02440">
    <property type="entry name" value="AdoMet_MTases"/>
    <property type="match status" value="2"/>
</dbReference>
<dbReference type="InterPro" id="IPR014369">
    <property type="entry name" value="Gly/Sar_N_MeTrfase"/>
</dbReference>
<evidence type="ECO:0000313" key="8">
    <source>
        <dbReference type="Proteomes" id="UP000281975"/>
    </source>
</evidence>
<dbReference type="InterPro" id="IPR041698">
    <property type="entry name" value="Methyltransf_25"/>
</dbReference>
<keyword evidence="2 7" id="KW-0808">Transferase</keyword>
<dbReference type="GO" id="GO:0017174">
    <property type="term" value="F:glycine N-methyltransferase activity"/>
    <property type="evidence" value="ECO:0007669"/>
    <property type="project" value="InterPro"/>
</dbReference>
<dbReference type="Pfam" id="PF13649">
    <property type="entry name" value="Methyltransf_25"/>
    <property type="match status" value="1"/>
</dbReference>
<evidence type="ECO:0000259" key="5">
    <source>
        <dbReference type="Pfam" id="PF08241"/>
    </source>
</evidence>
<dbReference type="PANTHER" id="PTHR44068">
    <property type="entry name" value="ZGC:194242"/>
    <property type="match status" value="1"/>
</dbReference>
<protein>
    <submittedName>
        <fullName evidence="7">Glycine/sarcosine N-methyltransferase</fullName>
    </submittedName>
</protein>
<dbReference type="RefSeq" id="WP_121173722.1">
    <property type="nucleotide sequence ID" value="NZ_RBIN01000008.1"/>
</dbReference>
<dbReference type="Gene3D" id="3.30.46.10">
    <property type="entry name" value="Glycine N-methyltransferase, chain A, domain 1"/>
    <property type="match status" value="1"/>
</dbReference>
<evidence type="ECO:0000256" key="3">
    <source>
        <dbReference type="ARBA" id="ARBA00022691"/>
    </source>
</evidence>
<feature type="domain" description="Methyltransferase" evidence="6">
    <location>
        <begin position="63"/>
        <end position="160"/>
    </location>
</feature>
<evidence type="ECO:0000313" key="7">
    <source>
        <dbReference type="EMBL" id="RKQ96955.1"/>
    </source>
</evidence>
<accession>A0A420WU42</accession>
<evidence type="ECO:0000256" key="4">
    <source>
        <dbReference type="ARBA" id="ARBA00060542"/>
    </source>
</evidence>
<dbReference type="OrthoDB" id="9772751at2"/>
<sequence length="548" mass="63042">MATAEKQQFGSDPVACRDSEHYQQEYIEGFVDKWDQLIDWESRAESEGDFFIDVLRRRGARKVLDIATGTGFHSTRLIEAGFEVVSCDGSPEMLSKAFENGRLRDHILRTVQVDWRWLNRDIHEHFDAIICLGNSFTHLFSENDRRKALAEFYATLKHDGLLIIDQRNYDAMLDHGYSSKHTYYYCGDNISVYPEYIDEGLARFRYNFPDESVYYLNMFPLRKEYLRRLLREVGFQKVTTYGDFQQTYRDTEPDFFIHLAEKSYDTGGSSEERYTAAGEKAREYYNSRDADNFYHTFWGGEDIHIGLYTTKDESVFDASRRTVDRMAASIPGLGRESKVLDIGSGYGGSARHLAGTYGCRVTGLNISETENERGREANRAQGLDQLVTIIDGSFEDLPFENNAFDVVWSQDAILHSGNRRRVLEEVVRVLRPGGHFMFSDPMQTDNCPAGVLQPILDRIHLDTLGSPGFYRETLGELGLEEVSFEEHSDMVARHYGRIHDELTAREQEMARAISQDYTIRMKQGLQHWVDGGNNGHLAWGFFLFRKPA</sequence>
<dbReference type="PROSITE" id="PS51600">
    <property type="entry name" value="SAM_GNMT"/>
    <property type="match status" value="1"/>
</dbReference>
<dbReference type="Proteomes" id="UP000281975">
    <property type="component" value="Unassembled WGS sequence"/>
</dbReference>
<dbReference type="EMBL" id="RBIN01000008">
    <property type="protein sequence ID" value="RKQ96955.1"/>
    <property type="molecule type" value="Genomic_DNA"/>
</dbReference>
<gene>
    <name evidence="7" type="ORF">C7446_2816</name>
</gene>
<dbReference type="PANTHER" id="PTHR44068:SF11">
    <property type="entry name" value="GERANYL DIPHOSPHATE 2-C-METHYLTRANSFERASE"/>
    <property type="match status" value="1"/>
</dbReference>
<keyword evidence="3" id="KW-0949">S-adenosyl-L-methionine</keyword>
<dbReference type="InterPro" id="IPR013216">
    <property type="entry name" value="Methyltransf_11"/>
</dbReference>
<dbReference type="GO" id="GO:0019286">
    <property type="term" value="P:glycine betaine biosynthetic process from glycine"/>
    <property type="evidence" value="ECO:0007669"/>
    <property type="project" value="UniProtKB-ARBA"/>
</dbReference>
<comment type="caution">
    <text evidence="7">The sequence shown here is derived from an EMBL/GenBank/DDBJ whole genome shotgun (WGS) entry which is preliminary data.</text>
</comment>
<feature type="domain" description="Methyltransferase type 11" evidence="5">
    <location>
        <begin position="340"/>
        <end position="438"/>
    </location>
</feature>
<dbReference type="GO" id="GO:0032259">
    <property type="term" value="P:methylation"/>
    <property type="evidence" value="ECO:0007669"/>
    <property type="project" value="UniProtKB-KW"/>
</dbReference>
<reference evidence="7 8" key="1">
    <citation type="submission" date="2018-10" db="EMBL/GenBank/DDBJ databases">
        <title>Genomic Encyclopedia of Type Strains, Phase IV (KMG-IV): sequencing the most valuable type-strain genomes for metagenomic binning, comparative biology and taxonomic classification.</title>
        <authorList>
            <person name="Goeker M."/>
        </authorList>
    </citation>
    <scope>NUCLEOTIDE SEQUENCE [LARGE SCALE GENOMIC DNA]</scope>
    <source>
        <strain evidence="7 8">DSM 23229</strain>
    </source>
</reference>
<dbReference type="AlphaFoldDB" id="A0A420WU42"/>
<dbReference type="InterPro" id="IPR050447">
    <property type="entry name" value="Erg6_SMT_methyltransf"/>
</dbReference>
<dbReference type="SUPFAM" id="SSF53335">
    <property type="entry name" value="S-adenosyl-L-methionine-dependent methyltransferases"/>
    <property type="match status" value="2"/>
</dbReference>
<dbReference type="InterPro" id="IPR029063">
    <property type="entry name" value="SAM-dependent_MTases_sf"/>
</dbReference>
<keyword evidence="1 7" id="KW-0489">Methyltransferase</keyword>
<proteinExistence type="predicted"/>
<name>A0A420WU42_9GAMM</name>
<evidence type="ECO:0000259" key="6">
    <source>
        <dbReference type="Pfam" id="PF13649"/>
    </source>
</evidence>
<keyword evidence="8" id="KW-1185">Reference proteome</keyword>
<dbReference type="GO" id="GO:0052729">
    <property type="term" value="F:dimethylglycine N-methyltransferase activity"/>
    <property type="evidence" value="ECO:0007669"/>
    <property type="project" value="UniProtKB-ARBA"/>
</dbReference>
<dbReference type="Gene3D" id="3.40.50.150">
    <property type="entry name" value="Vaccinia Virus protein VP39"/>
    <property type="match status" value="2"/>
</dbReference>
<comment type="pathway">
    <text evidence="4">Amine and polyamine biosynthesis; betaine biosynthesis via glycine pathway; betaine from glycine: step 3/3.</text>
</comment>